<dbReference type="AlphaFoldDB" id="A0A1A9AWC0"/>
<dbReference type="KEGG" id="pshi:SAMEA2665130_1046"/>
<accession>A0A1A9AWC0</accession>
<evidence type="ECO:0000313" key="2">
    <source>
        <dbReference type="Proteomes" id="UP000664658"/>
    </source>
</evidence>
<name>A0A1A9AWC0_PLESH</name>
<gene>
    <name evidence="1" type="ORF">J2R62_09355</name>
</gene>
<dbReference type="InterPro" id="IPR007332">
    <property type="entry name" value="DUF411"/>
</dbReference>
<comment type="caution">
    <text evidence="1">The sequence shown here is derived from an EMBL/GenBank/DDBJ whole genome shotgun (WGS) entry which is preliminary data.</text>
</comment>
<sequence length="148" mass="15776">MKRALFAAALGLVSASGFAATTGITMYKSPSCGCCSEWAKHMQQAGYEVTTVMLDDNALYQLKQKHHITPELMSCHTAIVGDYAIEGHVPASDVARLLKEKPAISGISTPGMPVGSPGMEQGDRRDPYTVVTFDATGNRTAFSRHNGA</sequence>
<evidence type="ECO:0000313" key="1">
    <source>
        <dbReference type="EMBL" id="MBO1108427.1"/>
    </source>
</evidence>
<dbReference type="Proteomes" id="UP000664658">
    <property type="component" value="Unassembled WGS sequence"/>
</dbReference>
<reference evidence="1" key="1">
    <citation type="submission" date="2021-03" db="EMBL/GenBank/DDBJ databases">
        <title>Plesiomonas shigelloides zfcc0051, isolated from zebrafish feces.</title>
        <authorList>
            <person name="Vanderhoek Z."/>
            <person name="Gaulke C."/>
        </authorList>
    </citation>
    <scope>NUCLEOTIDE SEQUENCE</scope>
    <source>
        <strain evidence="1">Zfcc0051</strain>
    </source>
</reference>
<dbReference type="RefSeq" id="WP_064977490.1">
    <property type="nucleotide sequence ID" value="NZ_CP027852.1"/>
</dbReference>
<dbReference type="EMBL" id="JAFNAA010000008">
    <property type="protein sequence ID" value="MBO1108427.1"/>
    <property type="molecule type" value="Genomic_DNA"/>
</dbReference>
<organism evidence="1 2">
    <name type="scientific">Plesiomonas shigelloides</name>
    <name type="common">Aeromonas shigelloides</name>
    <dbReference type="NCBI Taxonomy" id="703"/>
    <lineage>
        <taxon>Bacteria</taxon>
        <taxon>Pseudomonadati</taxon>
        <taxon>Pseudomonadota</taxon>
        <taxon>Gammaproteobacteria</taxon>
        <taxon>Enterobacterales</taxon>
        <taxon>Enterobacteriaceae</taxon>
        <taxon>Plesiomonas</taxon>
    </lineage>
</organism>
<proteinExistence type="predicted"/>
<dbReference type="Pfam" id="PF04214">
    <property type="entry name" value="DUF411"/>
    <property type="match status" value="1"/>
</dbReference>
<protein>
    <submittedName>
        <fullName evidence="1">DUF411 domain-containing protein</fullName>
    </submittedName>
</protein>